<keyword evidence="2" id="KW-1185">Reference proteome</keyword>
<accession>A0A067KNZ4</accession>
<evidence type="ECO:0000313" key="2">
    <source>
        <dbReference type="Proteomes" id="UP000027138"/>
    </source>
</evidence>
<proteinExistence type="predicted"/>
<dbReference type="Proteomes" id="UP000027138">
    <property type="component" value="Unassembled WGS sequence"/>
</dbReference>
<dbReference type="EMBL" id="KK914379">
    <property type="protein sequence ID" value="KDP37842.1"/>
    <property type="molecule type" value="Genomic_DNA"/>
</dbReference>
<evidence type="ECO:0000313" key="1">
    <source>
        <dbReference type="EMBL" id="KDP37842.1"/>
    </source>
</evidence>
<organism evidence="1 2">
    <name type="scientific">Jatropha curcas</name>
    <name type="common">Barbados nut</name>
    <dbReference type="NCBI Taxonomy" id="180498"/>
    <lineage>
        <taxon>Eukaryota</taxon>
        <taxon>Viridiplantae</taxon>
        <taxon>Streptophyta</taxon>
        <taxon>Embryophyta</taxon>
        <taxon>Tracheophyta</taxon>
        <taxon>Spermatophyta</taxon>
        <taxon>Magnoliopsida</taxon>
        <taxon>eudicotyledons</taxon>
        <taxon>Gunneridae</taxon>
        <taxon>Pentapetalae</taxon>
        <taxon>rosids</taxon>
        <taxon>fabids</taxon>
        <taxon>Malpighiales</taxon>
        <taxon>Euphorbiaceae</taxon>
        <taxon>Crotonoideae</taxon>
        <taxon>Jatropheae</taxon>
        <taxon>Jatropha</taxon>
    </lineage>
</organism>
<dbReference type="AlphaFoldDB" id="A0A067KNZ4"/>
<sequence>MSSFCVVLTIKGDLAGKFEIPSLAPLLEIQPELAAYPLSGFSFDSVQFIELESELLHQVIANLKLLSLQSCLLFVGSHE</sequence>
<reference evidence="1 2" key="1">
    <citation type="journal article" date="2014" name="PLoS ONE">
        <title>Global Analysis of Gene Expression Profiles in Physic Nut (Jatropha curcas L.) Seedlings Exposed to Salt Stress.</title>
        <authorList>
            <person name="Zhang L."/>
            <person name="Zhang C."/>
            <person name="Wu P."/>
            <person name="Chen Y."/>
            <person name="Li M."/>
            <person name="Jiang H."/>
            <person name="Wu G."/>
        </authorList>
    </citation>
    <scope>NUCLEOTIDE SEQUENCE [LARGE SCALE GENOMIC DNA]</scope>
    <source>
        <strain evidence="2">cv. GZQX0401</strain>
        <tissue evidence="1">Young leaves</tissue>
    </source>
</reference>
<name>A0A067KNZ4_JATCU</name>
<protein>
    <submittedName>
        <fullName evidence="1">Uncharacterized protein</fullName>
    </submittedName>
</protein>
<gene>
    <name evidence="1" type="ORF">JCGZ_06397</name>
</gene>